<proteinExistence type="predicted"/>
<evidence type="ECO:0000313" key="2">
    <source>
        <dbReference type="Proteomes" id="UP000821837"/>
    </source>
</evidence>
<reference evidence="1" key="2">
    <citation type="submission" date="2021-09" db="EMBL/GenBank/DDBJ databases">
        <authorList>
            <person name="Jia N."/>
            <person name="Wang J."/>
            <person name="Shi W."/>
            <person name="Du L."/>
            <person name="Sun Y."/>
            <person name="Zhan W."/>
            <person name="Jiang J."/>
            <person name="Wang Q."/>
            <person name="Zhang B."/>
            <person name="Ji P."/>
            <person name="Sakyi L.B."/>
            <person name="Cui X."/>
            <person name="Yuan T."/>
            <person name="Jiang B."/>
            <person name="Yang W."/>
            <person name="Lam T.T.-Y."/>
            <person name="Chang Q."/>
            <person name="Ding S."/>
            <person name="Wang X."/>
            <person name="Zhu J."/>
            <person name="Ruan X."/>
            <person name="Zhao L."/>
            <person name="Wei J."/>
            <person name="Que T."/>
            <person name="Du C."/>
            <person name="Cheng J."/>
            <person name="Dai P."/>
            <person name="Han X."/>
            <person name="Huang E."/>
            <person name="Gao Y."/>
            <person name="Liu J."/>
            <person name="Shao H."/>
            <person name="Ye R."/>
            <person name="Li L."/>
            <person name="Wei W."/>
            <person name="Wang X."/>
            <person name="Wang C."/>
            <person name="Huo Q."/>
            <person name="Li W."/>
            <person name="Guo W."/>
            <person name="Chen H."/>
            <person name="Chen S."/>
            <person name="Zhou L."/>
            <person name="Zhou L."/>
            <person name="Ni X."/>
            <person name="Tian J."/>
            <person name="Zhou Y."/>
            <person name="Sheng Y."/>
            <person name="Liu T."/>
            <person name="Pan Y."/>
            <person name="Xia L."/>
            <person name="Li J."/>
            <person name="Zhao F."/>
            <person name="Cao W."/>
        </authorList>
    </citation>
    <scope>NUCLEOTIDE SEQUENCE</scope>
    <source>
        <strain evidence="1">Rsan-2018</strain>
        <tissue evidence="1">Larvae</tissue>
    </source>
</reference>
<sequence>MTHDQMDYAATLCVKDQARYSEKVALCGVDPFELPESECVKDVNLWPRINAADINEFLVLRTSFLTRQQLKDRKGLEGHNFVTNGWMREPSVKKVFSESVNHSQSLNKPPVDSWALCKGDGEVVAAHSPCLVCKVQEVLQGQVQHWPLQRED</sequence>
<accession>A0A9D4PF13</accession>
<protein>
    <submittedName>
        <fullName evidence="1">Uncharacterized protein</fullName>
    </submittedName>
</protein>
<organism evidence="1 2">
    <name type="scientific">Rhipicephalus sanguineus</name>
    <name type="common">Brown dog tick</name>
    <name type="synonym">Ixodes sanguineus</name>
    <dbReference type="NCBI Taxonomy" id="34632"/>
    <lineage>
        <taxon>Eukaryota</taxon>
        <taxon>Metazoa</taxon>
        <taxon>Ecdysozoa</taxon>
        <taxon>Arthropoda</taxon>
        <taxon>Chelicerata</taxon>
        <taxon>Arachnida</taxon>
        <taxon>Acari</taxon>
        <taxon>Parasitiformes</taxon>
        <taxon>Ixodida</taxon>
        <taxon>Ixodoidea</taxon>
        <taxon>Ixodidae</taxon>
        <taxon>Rhipicephalinae</taxon>
        <taxon>Rhipicephalus</taxon>
        <taxon>Rhipicephalus</taxon>
    </lineage>
</organism>
<name>A0A9D4PF13_RHISA</name>
<gene>
    <name evidence="1" type="ORF">HPB52_008506</name>
</gene>
<dbReference type="EMBL" id="JABSTV010001254">
    <property type="protein sequence ID" value="KAH7939212.1"/>
    <property type="molecule type" value="Genomic_DNA"/>
</dbReference>
<dbReference type="PANTHER" id="PTHR47526">
    <property type="entry name" value="ATP-DEPENDENT DNA HELICASE"/>
    <property type="match status" value="1"/>
</dbReference>
<dbReference type="AlphaFoldDB" id="A0A9D4PF13"/>
<dbReference type="VEuPathDB" id="VectorBase:RSAN_044844"/>
<keyword evidence="2" id="KW-1185">Reference proteome</keyword>
<reference evidence="1" key="1">
    <citation type="journal article" date="2020" name="Cell">
        <title>Large-Scale Comparative Analyses of Tick Genomes Elucidate Their Genetic Diversity and Vector Capacities.</title>
        <authorList>
            <consortium name="Tick Genome and Microbiome Consortium (TIGMIC)"/>
            <person name="Jia N."/>
            <person name="Wang J."/>
            <person name="Shi W."/>
            <person name="Du L."/>
            <person name="Sun Y."/>
            <person name="Zhan W."/>
            <person name="Jiang J.F."/>
            <person name="Wang Q."/>
            <person name="Zhang B."/>
            <person name="Ji P."/>
            <person name="Bell-Sakyi L."/>
            <person name="Cui X.M."/>
            <person name="Yuan T.T."/>
            <person name="Jiang B.G."/>
            <person name="Yang W.F."/>
            <person name="Lam T.T."/>
            <person name="Chang Q.C."/>
            <person name="Ding S.J."/>
            <person name="Wang X.J."/>
            <person name="Zhu J.G."/>
            <person name="Ruan X.D."/>
            <person name="Zhao L."/>
            <person name="Wei J.T."/>
            <person name="Ye R.Z."/>
            <person name="Que T.C."/>
            <person name="Du C.H."/>
            <person name="Zhou Y.H."/>
            <person name="Cheng J.X."/>
            <person name="Dai P.F."/>
            <person name="Guo W.B."/>
            <person name="Han X.H."/>
            <person name="Huang E.J."/>
            <person name="Li L.F."/>
            <person name="Wei W."/>
            <person name="Gao Y.C."/>
            <person name="Liu J.Z."/>
            <person name="Shao H.Z."/>
            <person name="Wang X."/>
            <person name="Wang C.C."/>
            <person name="Yang T.C."/>
            <person name="Huo Q.B."/>
            <person name="Li W."/>
            <person name="Chen H.Y."/>
            <person name="Chen S.E."/>
            <person name="Zhou L.G."/>
            <person name="Ni X.B."/>
            <person name="Tian J.H."/>
            <person name="Sheng Y."/>
            <person name="Liu T."/>
            <person name="Pan Y.S."/>
            <person name="Xia L.Y."/>
            <person name="Li J."/>
            <person name="Zhao F."/>
            <person name="Cao W.C."/>
        </authorList>
    </citation>
    <scope>NUCLEOTIDE SEQUENCE</scope>
    <source>
        <strain evidence="1">Rsan-2018</strain>
    </source>
</reference>
<comment type="caution">
    <text evidence="1">The sequence shown here is derived from an EMBL/GenBank/DDBJ whole genome shotgun (WGS) entry which is preliminary data.</text>
</comment>
<dbReference type="Proteomes" id="UP000821837">
    <property type="component" value="Chromosome 8"/>
</dbReference>
<dbReference type="PANTHER" id="PTHR47526:SF4">
    <property type="entry name" value="SWIM-TYPE DOMAIN-CONTAINING PROTEIN"/>
    <property type="match status" value="1"/>
</dbReference>
<evidence type="ECO:0000313" key="1">
    <source>
        <dbReference type="EMBL" id="KAH7939212.1"/>
    </source>
</evidence>